<comment type="cofactor">
    <cofactor evidence="2 11">
        <name>FAD</name>
        <dbReference type="ChEBI" id="CHEBI:57692"/>
    </cofactor>
</comment>
<dbReference type="InterPro" id="IPR050464">
    <property type="entry name" value="Zeta_carotene_desat/Oxidored"/>
</dbReference>
<dbReference type="HOGENOM" id="CLU_009629_3_0_9"/>
<reference evidence="15" key="2">
    <citation type="journal article" date="2010" name="Stand. Genomic Sci.">
        <title>Complete genome sequence of Thermaerobacter marianensis type strain (7p75aT).</title>
        <authorList>
            <person name="Han C."/>
            <person name="Gu W."/>
            <person name="Zhang X."/>
            <person name="Lapidus A."/>
            <person name="Nolan M."/>
            <person name="Copeland A."/>
            <person name="Lucas S."/>
            <person name="Glavina Del Rio T."/>
            <person name="Tice H."/>
            <person name="Cheng J."/>
            <person name="Tapia R."/>
            <person name="Goodwin L."/>
            <person name="Pitluck S."/>
            <person name="Pagani I."/>
            <person name="Ivanova N."/>
            <person name="Mavromatis K."/>
            <person name="Mikhailova N."/>
            <person name="Pati A."/>
            <person name="Chen A."/>
            <person name="Palaniappan K."/>
            <person name="Land M."/>
            <person name="Hauser L."/>
            <person name="Chang Y."/>
            <person name="Jeffries C."/>
            <person name="Schneider S."/>
            <person name="Rohde M."/>
            <person name="Goker M."/>
            <person name="Pukall R."/>
            <person name="Woyke T."/>
            <person name="Bristow J."/>
            <person name="Eisen J."/>
            <person name="Markowitz V."/>
            <person name="Hugenholtz P."/>
            <person name="Kyrpides N."/>
            <person name="Klenk H."/>
            <person name="Detter J."/>
        </authorList>
    </citation>
    <scope>NUCLEOTIDE SEQUENCE [LARGE SCALE GENOMIC DNA]</scope>
    <source>
        <strain evidence="15">ATCC 700841 / DSM 12885 / JCM 10246 / 7p75a</strain>
    </source>
</reference>
<organism evidence="14 15">
    <name type="scientific">Thermaerobacter marianensis (strain ATCC 700841 / DSM 12885 / JCM 10246 / 7p75a)</name>
    <dbReference type="NCBI Taxonomy" id="644966"/>
    <lineage>
        <taxon>Bacteria</taxon>
        <taxon>Bacillati</taxon>
        <taxon>Bacillota</taxon>
        <taxon>Clostridia</taxon>
        <taxon>Eubacteriales</taxon>
        <taxon>Clostridiales Family XVII. Incertae Sedis</taxon>
        <taxon>Thermaerobacter</taxon>
    </lineage>
</organism>
<dbReference type="Gene3D" id="3.50.50.60">
    <property type="entry name" value="FAD/NAD(P)-binding domain"/>
    <property type="match status" value="1"/>
</dbReference>
<evidence type="ECO:0000313" key="14">
    <source>
        <dbReference type="EMBL" id="ADU50881.1"/>
    </source>
</evidence>
<keyword evidence="15" id="KW-1185">Reference proteome</keyword>
<dbReference type="Proteomes" id="UP000008915">
    <property type="component" value="Chromosome"/>
</dbReference>
<keyword evidence="10 11" id="KW-0350">Heme biosynthesis</keyword>
<comment type="similarity">
    <text evidence="4 11">Belongs to the protoporphyrinogen/coproporphyrinogen oxidase family. Coproporphyrinogen III oxidase subfamily.</text>
</comment>
<dbReference type="PANTHER" id="PTHR42923">
    <property type="entry name" value="PROTOPORPHYRINOGEN OXIDASE"/>
    <property type="match status" value="1"/>
</dbReference>
<evidence type="ECO:0000256" key="10">
    <source>
        <dbReference type="ARBA" id="ARBA00023133"/>
    </source>
</evidence>
<evidence type="ECO:0000256" key="2">
    <source>
        <dbReference type="ARBA" id="ARBA00001974"/>
    </source>
</evidence>
<dbReference type="PANTHER" id="PTHR42923:SF3">
    <property type="entry name" value="PROTOPORPHYRINOGEN OXIDASE"/>
    <property type="match status" value="1"/>
</dbReference>
<evidence type="ECO:0000259" key="13">
    <source>
        <dbReference type="Pfam" id="PF01593"/>
    </source>
</evidence>
<evidence type="ECO:0000256" key="11">
    <source>
        <dbReference type="RuleBase" id="RU364052"/>
    </source>
</evidence>
<dbReference type="Gene3D" id="1.10.3110.10">
    <property type="entry name" value="protoporphyrinogen ix oxidase, domain 3"/>
    <property type="match status" value="1"/>
</dbReference>
<keyword evidence="11" id="KW-0963">Cytoplasm</keyword>
<evidence type="ECO:0000256" key="7">
    <source>
        <dbReference type="ARBA" id="ARBA00022630"/>
    </source>
</evidence>
<dbReference type="STRING" id="644966.Tmar_0766"/>
<evidence type="ECO:0000256" key="3">
    <source>
        <dbReference type="ARBA" id="ARBA00004744"/>
    </source>
</evidence>
<keyword evidence="8 11" id="KW-0274">FAD</keyword>
<accession>E6SIH5</accession>
<evidence type="ECO:0000256" key="1">
    <source>
        <dbReference type="ARBA" id="ARBA00001755"/>
    </source>
</evidence>
<dbReference type="Pfam" id="PF01593">
    <property type="entry name" value="Amino_oxidase"/>
    <property type="match status" value="1"/>
</dbReference>
<dbReference type="eggNOG" id="COG1232">
    <property type="taxonomic scope" value="Bacteria"/>
</dbReference>
<evidence type="ECO:0000256" key="9">
    <source>
        <dbReference type="ARBA" id="ARBA00023002"/>
    </source>
</evidence>
<evidence type="ECO:0000256" key="12">
    <source>
        <dbReference type="SAM" id="MobiDB-lite"/>
    </source>
</evidence>
<dbReference type="InterPro" id="IPR002937">
    <property type="entry name" value="Amino_oxidase"/>
</dbReference>
<keyword evidence="9 11" id="KW-0560">Oxidoreductase</keyword>
<dbReference type="GO" id="GO:0005737">
    <property type="term" value="C:cytoplasm"/>
    <property type="evidence" value="ECO:0007669"/>
    <property type="project" value="UniProtKB-SubCell"/>
</dbReference>
<evidence type="ECO:0000256" key="8">
    <source>
        <dbReference type="ARBA" id="ARBA00022827"/>
    </source>
</evidence>
<proteinExistence type="inferred from homology"/>
<keyword evidence="7 11" id="KW-0285">Flavoprotein</keyword>
<dbReference type="InterPro" id="IPR036188">
    <property type="entry name" value="FAD/NAD-bd_sf"/>
</dbReference>
<name>E6SIH5_THEM7</name>
<evidence type="ECO:0000256" key="6">
    <source>
        <dbReference type="ARBA" id="ARBA00019046"/>
    </source>
</evidence>
<dbReference type="SUPFAM" id="SSF51905">
    <property type="entry name" value="FAD/NAD(P)-binding domain"/>
    <property type="match status" value="1"/>
</dbReference>
<dbReference type="SUPFAM" id="SSF54373">
    <property type="entry name" value="FAD-linked reductases, C-terminal domain"/>
    <property type="match status" value="1"/>
</dbReference>
<dbReference type="Gene3D" id="3.90.660.20">
    <property type="entry name" value="Protoporphyrinogen oxidase, mitochondrial, domain 2"/>
    <property type="match status" value="1"/>
</dbReference>
<evidence type="ECO:0000256" key="5">
    <source>
        <dbReference type="ARBA" id="ARBA00012402"/>
    </source>
</evidence>
<dbReference type="EMBL" id="CP002344">
    <property type="protein sequence ID" value="ADU50881.1"/>
    <property type="molecule type" value="Genomic_DNA"/>
</dbReference>
<dbReference type="AlphaFoldDB" id="E6SIH5"/>
<comment type="subcellular location">
    <subcellularLocation>
        <location evidence="11">Cytoplasm</location>
    </subcellularLocation>
</comment>
<evidence type="ECO:0000313" key="15">
    <source>
        <dbReference type="Proteomes" id="UP000008915"/>
    </source>
</evidence>
<dbReference type="KEGG" id="tmr:Tmar_0766"/>
<comment type="pathway">
    <text evidence="3 11">Porphyrin-containing compound metabolism; protoheme biosynthesis.</text>
</comment>
<gene>
    <name evidence="14" type="ordered locus">Tmar_0766</name>
</gene>
<dbReference type="EC" id="1.3.3.15" evidence="5 11"/>
<dbReference type="NCBIfam" id="TIGR00562">
    <property type="entry name" value="proto_IX_ox"/>
    <property type="match status" value="1"/>
</dbReference>
<protein>
    <recommendedName>
        <fullName evidence="6 11">Coproporphyrinogen III oxidase</fullName>
        <ecNumber evidence="5 11">1.3.3.15</ecNumber>
    </recommendedName>
</protein>
<sequence length="516" mass="53168">MSPMAAATASGGAAPRVAVVGGGIAGLAAALRLLETARARGAPCDVQVIEADGRVGGKVRTERTGGFVIEQGPDSLVASKPHGIQLARHLGLDADLVAPGPAAGRTFIVWNGRLQPMPPGFALGVPVSARALWSSPLFGFAGKLRASLEPFIPPRRDGADEPVAAFLRRRLGREVTERLAAPLLAGVASGDPEVLSIQATFPQLVQLEREFGSLVRGMARQRRTGGANRTNRRSAVAAAATQPGERGAGGSPAAGVRTPFVTLRGGLGQLAAAAAQRIEALGGRIITGARITAIEPVSTPGTAGGAAGGPTGYRLTAADGSTQVVDGLVLAVPAWAAASLVEPFLPAVAERLAAIPYKPTAVVALAYPEERAGRLDGSGFIVPPGERRFITACTWVSSKWPGTAPPGMALLRAFGGRPGEDPLVLPDEELVARVRADLAELAGVEGEPALVRVYRWPRAIPQYPVGHLDRMAAVRAALQEHPRLVLAGAGYFGMGVPDCIRQGEAAAEALWAVLQG</sequence>
<reference evidence="14 15" key="1">
    <citation type="journal article" date="2010" name="Stand. Genomic Sci.">
        <title>Complete genome sequence of Thermaerobacter marianensis type strain (7p75a).</title>
        <authorList>
            <person name="Han C."/>
            <person name="Gu W."/>
            <person name="Zhang X."/>
            <person name="Lapidus A."/>
            <person name="Nolan M."/>
            <person name="Copeland A."/>
            <person name="Lucas S."/>
            <person name="Del Rio T.G."/>
            <person name="Tice H."/>
            <person name="Cheng J.F."/>
            <person name="Tapia R."/>
            <person name="Goodwin L."/>
            <person name="Pitluck S."/>
            <person name="Pagani I."/>
            <person name="Ivanova N."/>
            <person name="Mavromatis K."/>
            <person name="Mikhailova N."/>
            <person name="Pati A."/>
            <person name="Chen A."/>
            <person name="Palaniappan K."/>
            <person name="Land M."/>
            <person name="Hauser L."/>
            <person name="Chang Y.J."/>
            <person name="Jeffries C.D."/>
            <person name="Schneider S."/>
            <person name="Rohde M."/>
            <person name="Goker M."/>
            <person name="Pukall R."/>
            <person name="Woyke T."/>
            <person name="Bristow J."/>
            <person name="Eisen J.A."/>
            <person name="Markowitz V."/>
            <person name="Hugenholtz P."/>
            <person name="Kyrpides N.C."/>
            <person name="Klenk H.P."/>
            <person name="Detter J.C."/>
        </authorList>
    </citation>
    <scope>NUCLEOTIDE SEQUENCE [LARGE SCALE GENOMIC DNA]</scope>
    <source>
        <strain evidence="15">ATCC 700841 / DSM 12885 / JCM 10246 / 7p75a</strain>
    </source>
</reference>
<comment type="catalytic activity">
    <reaction evidence="1">
        <text>coproporphyrinogen III + 3 O2 = coproporphyrin III + 3 H2O2</text>
        <dbReference type="Rhea" id="RHEA:43436"/>
        <dbReference type="ChEBI" id="CHEBI:15379"/>
        <dbReference type="ChEBI" id="CHEBI:16240"/>
        <dbReference type="ChEBI" id="CHEBI:57309"/>
        <dbReference type="ChEBI" id="CHEBI:131725"/>
        <dbReference type="EC" id="1.3.3.15"/>
    </reaction>
    <physiologicalReaction direction="left-to-right" evidence="1">
        <dbReference type="Rhea" id="RHEA:43437"/>
    </physiologicalReaction>
</comment>
<feature type="region of interest" description="Disordered" evidence="12">
    <location>
        <begin position="219"/>
        <end position="253"/>
    </location>
</feature>
<evidence type="ECO:0000256" key="4">
    <source>
        <dbReference type="ARBA" id="ARBA00008310"/>
    </source>
</evidence>
<dbReference type="InterPro" id="IPR004572">
    <property type="entry name" value="Protoporphyrinogen_oxidase"/>
</dbReference>
<feature type="domain" description="Amine oxidase" evidence="13">
    <location>
        <begin position="24"/>
        <end position="510"/>
    </location>
</feature>
<dbReference type="GO" id="GO:0004729">
    <property type="term" value="F:oxygen-dependent protoporphyrinogen oxidase activity"/>
    <property type="evidence" value="ECO:0007669"/>
    <property type="project" value="UniProtKB-UniRule"/>
</dbReference>
<dbReference type="UniPathway" id="UPA00252"/>
<comment type="function">
    <text evidence="11">Involved in coproporphyrin-dependent heme b biosynthesis. Catalyzes the oxidation of coproporphyrinogen III to coproporphyrin III.</text>
</comment>
<dbReference type="GO" id="GO:0006783">
    <property type="term" value="P:heme biosynthetic process"/>
    <property type="evidence" value="ECO:0007669"/>
    <property type="project" value="UniProtKB-UniRule"/>
</dbReference>